<gene>
    <name evidence="2" type="ORF">C0630_02550</name>
</gene>
<dbReference type="STRING" id="1111735.GCA_000428045_02808"/>
<feature type="transmembrane region" description="Helical" evidence="1">
    <location>
        <begin position="39"/>
        <end position="58"/>
    </location>
</feature>
<dbReference type="Proteomes" id="UP000235015">
    <property type="component" value="Unassembled WGS sequence"/>
</dbReference>
<comment type="caution">
    <text evidence="2">The sequence shown here is derived from an EMBL/GenBank/DDBJ whole genome shotgun (WGS) entry which is preliminary data.</text>
</comment>
<evidence type="ECO:0000256" key="1">
    <source>
        <dbReference type="SAM" id="Phobius"/>
    </source>
</evidence>
<keyword evidence="1" id="KW-0472">Membrane</keyword>
<evidence type="ECO:0000313" key="3">
    <source>
        <dbReference type="Proteomes" id="UP000235015"/>
    </source>
</evidence>
<accession>A0A2N6D066</accession>
<reference evidence="2 3" key="1">
    <citation type="submission" date="2017-11" db="EMBL/GenBank/DDBJ databases">
        <title>Genome-resolved metagenomics identifies genetic mobility, metabolic interactions, and unexpected diversity in perchlorate-reducing communities.</title>
        <authorList>
            <person name="Barnum T.P."/>
            <person name="Figueroa I.A."/>
            <person name="Carlstrom C.I."/>
            <person name="Lucas L.N."/>
            <person name="Engelbrektson A.L."/>
            <person name="Coates J.D."/>
        </authorList>
    </citation>
    <scope>NUCLEOTIDE SEQUENCE [LARGE SCALE GENOMIC DNA]</scope>
    <source>
        <strain evidence="2">BM301</strain>
    </source>
</reference>
<name>A0A2N6D066_9GAMM</name>
<dbReference type="EMBL" id="PKUN01000002">
    <property type="protein sequence ID" value="PLX63061.1"/>
    <property type="molecule type" value="Genomic_DNA"/>
</dbReference>
<dbReference type="RefSeq" id="WP_273437633.1">
    <property type="nucleotide sequence ID" value="NZ_CAXXYC010000003.1"/>
</dbReference>
<proteinExistence type="predicted"/>
<sequence length="66" mass="7053">MNTLLARLGTALGIIGILTCLTAGLVRLSGAYYLSGYSAQSLLMIGIASIIIACFFKLEYLSRQSH</sequence>
<keyword evidence="1" id="KW-1133">Transmembrane helix</keyword>
<dbReference type="AlphaFoldDB" id="A0A2N6D066"/>
<keyword evidence="1" id="KW-0812">Transmembrane</keyword>
<protein>
    <submittedName>
        <fullName evidence="2">Uncharacterized protein</fullName>
    </submittedName>
</protein>
<organism evidence="2 3">
    <name type="scientific">Sedimenticola selenatireducens</name>
    <dbReference type="NCBI Taxonomy" id="191960"/>
    <lineage>
        <taxon>Bacteria</taxon>
        <taxon>Pseudomonadati</taxon>
        <taxon>Pseudomonadota</taxon>
        <taxon>Gammaproteobacteria</taxon>
        <taxon>Chromatiales</taxon>
        <taxon>Sedimenticolaceae</taxon>
        <taxon>Sedimenticola</taxon>
    </lineage>
</organism>
<feature type="transmembrane region" description="Helical" evidence="1">
    <location>
        <begin position="12"/>
        <end position="33"/>
    </location>
</feature>
<evidence type="ECO:0000313" key="2">
    <source>
        <dbReference type="EMBL" id="PLX63061.1"/>
    </source>
</evidence>